<accession>A0A8H3VN55</accession>
<dbReference type="Gene3D" id="3.90.1300.10">
    <property type="entry name" value="Amidase signature (AS) domain"/>
    <property type="match status" value="1"/>
</dbReference>
<dbReference type="SUPFAM" id="SSF75304">
    <property type="entry name" value="Amidase signature (AS) enzymes"/>
    <property type="match status" value="1"/>
</dbReference>
<feature type="region of interest" description="Disordered" evidence="2">
    <location>
        <begin position="434"/>
        <end position="489"/>
    </location>
</feature>
<dbReference type="PANTHER" id="PTHR46072">
    <property type="entry name" value="AMIDASE-RELATED-RELATED"/>
    <property type="match status" value="1"/>
</dbReference>
<dbReference type="AlphaFoldDB" id="A0A8H3VN55"/>
<evidence type="ECO:0000313" key="4">
    <source>
        <dbReference type="Proteomes" id="UP000490939"/>
    </source>
</evidence>
<dbReference type="PANTHER" id="PTHR46072:SF4">
    <property type="entry name" value="AMIDASE C550.07-RELATED"/>
    <property type="match status" value="1"/>
</dbReference>
<dbReference type="EMBL" id="WNWR01000113">
    <property type="protein sequence ID" value="KAE9990990.1"/>
    <property type="molecule type" value="Genomic_DNA"/>
</dbReference>
<dbReference type="Proteomes" id="UP000490939">
    <property type="component" value="Unassembled WGS sequence"/>
</dbReference>
<keyword evidence="4" id="KW-1185">Reference proteome</keyword>
<sequence>MRRLIYNFWQPGKRILLRANCLAQAFFNEAPERAKELDNIFQETREPVGPIMDSHPRFKTKDAPVIKVLRDAGAVFYCKTNNPQILMHLEMNPNEEALVDASYKPRENEFEAYCWFVCVRIVGKKWKLTDCSSIVLALKGESGSSCQIHRSLLEERAGNLVSRDIFSKTVSVAASLRTLLLFSNWIYTGEISLSSREENCSADSGAPKCLLHSYEFEAYCNLSLKGDKPTSGMAKAWRKRAKTLSKCSLPALVQHRCPTQSHMDWLVDFYIFASTYDISPLQRDILQALAVVTEIGGELPNHRILNKAFSANSTSKLSKYLKDVYDLNWSPAVATSFKAEKNEQLHSEVVEIFLRNLVEDLETSQMEKETLSQRMNATEAKQDKRNRNFFEELADSSRALTEANAQATQIAETEKALADAKARIAELEKENTFYQGQKRAREDGDMVPEGSVRGNDGQLDASEMFSQPLKKPRRTLRPKTSGASNIAPS</sequence>
<evidence type="ECO:0000256" key="1">
    <source>
        <dbReference type="ARBA" id="ARBA00009199"/>
    </source>
</evidence>
<reference evidence="3 4" key="1">
    <citation type="submission" date="2019-07" db="EMBL/GenBank/DDBJ databases">
        <title>Venturia inaequalis Genome Resource.</title>
        <authorList>
            <person name="Lichtner F.J."/>
        </authorList>
    </citation>
    <scope>NUCLEOTIDE SEQUENCE [LARGE SCALE GENOMIC DNA]</scope>
    <source>
        <strain evidence="3 4">DMI_063113</strain>
    </source>
</reference>
<feature type="region of interest" description="Disordered" evidence="2">
    <location>
        <begin position="368"/>
        <end position="387"/>
    </location>
</feature>
<organism evidence="3 4">
    <name type="scientific">Venturia inaequalis</name>
    <name type="common">Apple scab fungus</name>
    <dbReference type="NCBI Taxonomy" id="5025"/>
    <lineage>
        <taxon>Eukaryota</taxon>
        <taxon>Fungi</taxon>
        <taxon>Dikarya</taxon>
        <taxon>Ascomycota</taxon>
        <taxon>Pezizomycotina</taxon>
        <taxon>Dothideomycetes</taxon>
        <taxon>Pleosporomycetidae</taxon>
        <taxon>Venturiales</taxon>
        <taxon>Venturiaceae</taxon>
        <taxon>Venturia</taxon>
    </lineage>
</organism>
<comment type="similarity">
    <text evidence="1">Belongs to the amidase family.</text>
</comment>
<name>A0A8H3VN55_VENIN</name>
<protein>
    <submittedName>
        <fullName evidence="3">Uncharacterized protein</fullName>
    </submittedName>
</protein>
<proteinExistence type="inferred from homology"/>
<evidence type="ECO:0000256" key="2">
    <source>
        <dbReference type="SAM" id="MobiDB-lite"/>
    </source>
</evidence>
<dbReference type="InterPro" id="IPR036928">
    <property type="entry name" value="AS_sf"/>
</dbReference>
<evidence type="ECO:0000313" key="3">
    <source>
        <dbReference type="EMBL" id="KAE9990990.1"/>
    </source>
</evidence>
<gene>
    <name evidence="3" type="ORF">EG327_000647</name>
</gene>
<comment type="caution">
    <text evidence="3">The sequence shown here is derived from an EMBL/GenBank/DDBJ whole genome shotgun (WGS) entry which is preliminary data.</text>
</comment>